<gene>
    <name evidence="4" type="ORF">MM415A00093_0048</name>
    <name evidence="2" type="ORF">MM415B00143_0056</name>
    <name evidence="1" type="ORF">TM448A00087_0056</name>
    <name evidence="3" type="ORF">TM448B00099_0039</name>
</gene>
<dbReference type="EMBL" id="MT145187">
    <property type="protein sequence ID" value="QJI04555.1"/>
    <property type="molecule type" value="Genomic_DNA"/>
</dbReference>
<evidence type="ECO:0000313" key="3">
    <source>
        <dbReference type="EMBL" id="QJH93563.1"/>
    </source>
</evidence>
<dbReference type="EMBL" id="MT143973">
    <property type="protein sequence ID" value="QJA44123.1"/>
    <property type="molecule type" value="Genomic_DNA"/>
</dbReference>
<sequence>MAETTLWNNIKGRVQYLKKHTVLMGEGAEWALAICEELERLDHRIEKLERRLIPEKTGRVDEEI</sequence>
<evidence type="ECO:0000313" key="1">
    <source>
        <dbReference type="EMBL" id="QJA44123.1"/>
    </source>
</evidence>
<evidence type="ECO:0000313" key="4">
    <source>
        <dbReference type="EMBL" id="QJI04555.1"/>
    </source>
</evidence>
<name>A0A6H1Z8B0_9ZZZZ</name>
<protein>
    <submittedName>
        <fullName evidence="1">Uncharacterized protein</fullName>
    </submittedName>
</protein>
<evidence type="ECO:0000313" key="2">
    <source>
        <dbReference type="EMBL" id="QJA67905.1"/>
    </source>
</evidence>
<proteinExistence type="predicted"/>
<dbReference type="EMBL" id="MT141577">
    <property type="protein sequence ID" value="QJA67905.1"/>
    <property type="molecule type" value="Genomic_DNA"/>
</dbReference>
<dbReference type="AlphaFoldDB" id="A0A6H1Z8B0"/>
<reference evidence="1" key="1">
    <citation type="submission" date="2020-03" db="EMBL/GenBank/DDBJ databases">
        <title>The deep terrestrial virosphere.</title>
        <authorList>
            <person name="Holmfeldt K."/>
            <person name="Nilsson E."/>
            <person name="Simone D."/>
            <person name="Lopez-Fernandez M."/>
            <person name="Wu X."/>
            <person name="de Brujin I."/>
            <person name="Lundin D."/>
            <person name="Andersson A."/>
            <person name="Bertilsson S."/>
            <person name="Dopson M."/>
        </authorList>
    </citation>
    <scope>NUCLEOTIDE SEQUENCE</scope>
    <source>
        <strain evidence="4">MM415A00093</strain>
        <strain evidence="2">MM415B00143</strain>
        <strain evidence="1">TM448A00087</strain>
        <strain evidence="3">TM448B00099</strain>
    </source>
</reference>
<organism evidence="1">
    <name type="scientific">viral metagenome</name>
    <dbReference type="NCBI Taxonomy" id="1070528"/>
    <lineage>
        <taxon>unclassified sequences</taxon>
        <taxon>metagenomes</taxon>
        <taxon>organismal metagenomes</taxon>
    </lineage>
</organism>
<dbReference type="EMBL" id="MT144589">
    <property type="protein sequence ID" value="QJH93563.1"/>
    <property type="molecule type" value="Genomic_DNA"/>
</dbReference>
<accession>A0A6H1Z8B0</accession>